<dbReference type="RefSeq" id="WP_229490595.1">
    <property type="nucleotide sequence ID" value="NZ_JAIVFQ010000141.1"/>
</dbReference>
<name>A0ABS8ILA9_9NOSO</name>
<proteinExistence type="predicted"/>
<protein>
    <recommendedName>
        <fullName evidence="5">Molecular chaperone DnaJ</fullName>
    </recommendedName>
</protein>
<gene>
    <name evidence="3" type="ORF">LC586_37130</name>
</gene>
<keyword evidence="1" id="KW-0175">Coiled coil</keyword>
<feature type="compositionally biased region" description="Basic and acidic residues" evidence="2">
    <location>
        <begin position="138"/>
        <end position="148"/>
    </location>
</feature>
<feature type="compositionally biased region" description="Polar residues" evidence="2">
    <location>
        <begin position="211"/>
        <end position="224"/>
    </location>
</feature>
<evidence type="ECO:0000313" key="4">
    <source>
        <dbReference type="Proteomes" id="UP001199525"/>
    </source>
</evidence>
<accession>A0ABS8ILA9</accession>
<feature type="region of interest" description="Disordered" evidence="2">
    <location>
        <begin position="129"/>
        <end position="169"/>
    </location>
</feature>
<evidence type="ECO:0008006" key="5">
    <source>
        <dbReference type="Google" id="ProtNLM"/>
    </source>
</evidence>
<feature type="coiled-coil region" evidence="1">
    <location>
        <begin position="26"/>
        <end position="53"/>
    </location>
</feature>
<comment type="caution">
    <text evidence="3">The sequence shown here is derived from an EMBL/GenBank/DDBJ whole genome shotgun (WGS) entry which is preliminary data.</text>
</comment>
<dbReference type="Proteomes" id="UP001199525">
    <property type="component" value="Unassembled WGS sequence"/>
</dbReference>
<organism evidence="3 4">
    <name type="scientific">Nostoc favosum CHAB5714</name>
    <dbReference type="NCBI Taxonomy" id="2780399"/>
    <lineage>
        <taxon>Bacteria</taxon>
        <taxon>Bacillati</taxon>
        <taxon>Cyanobacteriota</taxon>
        <taxon>Cyanophyceae</taxon>
        <taxon>Nostocales</taxon>
        <taxon>Nostocaceae</taxon>
        <taxon>Nostoc</taxon>
        <taxon>Nostoc favosum</taxon>
    </lineage>
</organism>
<feature type="compositionally biased region" description="Basic and acidic residues" evidence="2">
    <location>
        <begin position="158"/>
        <end position="169"/>
    </location>
</feature>
<dbReference type="EMBL" id="JAIVFQ010000141">
    <property type="protein sequence ID" value="MCC5604619.1"/>
    <property type="molecule type" value="Genomic_DNA"/>
</dbReference>
<evidence type="ECO:0000256" key="2">
    <source>
        <dbReference type="SAM" id="MobiDB-lite"/>
    </source>
</evidence>
<sequence>MPRKTPPLSHSTVTTPLALSQLHIRLQFLEKSHQSLLKQIKRKRTELNNFIEQTRAFATKIFQKASPSFLKMAELDQDIHTLFDEIFTTRKFGKQTFKNIEAVYLKLQLTGIISLKPSRKQFSTELDELFDNPEPESDFSKKTAEGRHQHWQTQESVEGSHGEARTEDKRKIRETFLRLAEIFHPDKVKDSEKQTDHTEIMKSILQRRKNNNNSPNSCVRVETN</sequence>
<keyword evidence="4" id="KW-1185">Reference proteome</keyword>
<feature type="region of interest" description="Disordered" evidence="2">
    <location>
        <begin position="205"/>
        <end position="224"/>
    </location>
</feature>
<evidence type="ECO:0000313" key="3">
    <source>
        <dbReference type="EMBL" id="MCC5604619.1"/>
    </source>
</evidence>
<reference evidence="3 4" key="1">
    <citation type="journal article" date="2021" name="Microorganisms">
        <title>Genome Evolution of Filamentous Cyanobacterium Nostoc Species: From Facultative Symbiosis to Free Living.</title>
        <authorList>
            <person name="Huo D."/>
            <person name="Li H."/>
            <person name="Cai F."/>
            <person name="Guo X."/>
            <person name="Qiao Z."/>
            <person name="Wang W."/>
            <person name="Yu G."/>
            <person name="Li R."/>
        </authorList>
    </citation>
    <scope>NUCLEOTIDE SEQUENCE [LARGE SCALE GENOMIC DNA]</scope>
    <source>
        <strain evidence="3 4">CHAB 5714</strain>
    </source>
</reference>
<evidence type="ECO:0000256" key="1">
    <source>
        <dbReference type="SAM" id="Coils"/>
    </source>
</evidence>